<dbReference type="HOGENOM" id="CLU_1806898_0_0_1"/>
<keyword evidence="2" id="KW-1185">Reference proteome</keyword>
<dbReference type="AlphaFoldDB" id="K5W160"/>
<protein>
    <submittedName>
        <fullName evidence="1">Uncharacterized protein</fullName>
    </submittedName>
</protein>
<reference evidence="1 2" key="1">
    <citation type="journal article" date="2012" name="BMC Genomics">
        <title>Comparative genomics of the white-rot fungi, Phanerochaete carnosa and P. chrysosporium, to elucidate the genetic basis of the distinct wood types they colonize.</title>
        <authorList>
            <person name="Suzuki H."/>
            <person name="MacDonald J."/>
            <person name="Syed K."/>
            <person name="Salamov A."/>
            <person name="Hori C."/>
            <person name="Aerts A."/>
            <person name="Henrissat B."/>
            <person name="Wiebenga A."/>
            <person name="vanKuyk P.A."/>
            <person name="Barry K."/>
            <person name="Lindquist E."/>
            <person name="LaButti K."/>
            <person name="Lapidus A."/>
            <person name="Lucas S."/>
            <person name="Coutinho P."/>
            <person name="Gong Y."/>
            <person name="Samejima M."/>
            <person name="Mahadevan R."/>
            <person name="Abou-Zaid M."/>
            <person name="de Vries R.P."/>
            <person name="Igarashi K."/>
            <person name="Yadav J.S."/>
            <person name="Grigoriev I.V."/>
            <person name="Master E.R."/>
        </authorList>
    </citation>
    <scope>NUCLEOTIDE SEQUENCE [LARGE SCALE GENOMIC DNA]</scope>
    <source>
        <strain evidence="1 2">HHB-10118-sp</strain>
    </source>
</reference>
<dbReference type="InParanoid" id="K5W160"/>
<proteinExistence type="predicted"/>
<accession>K5W160</accession>
<dbReference type="RefSeq" id="XP_007399140.1">
    <property type="nucleotide sequence ID" value="XM_007399078.1"/>
</dbReference>
<sequence>MLERSNYRAFEAALFDLDDVPEVKIKFRRGSRGFKPLLNDVLSGAALNRLFRTNKLDLVYEAHGVTMRYILFLFPEHTADGSTIKLSPSEWFDYLLLETVGEKNEFLGNIGLEVILVFVLREYSIKLNIASNTKARWIEQLSG</sequence>
<dbReference type="EMBL" id="JH930475">
    <property type="protein sequence ID" value="EKM52810.1"/>
    <property type="molecule type" value="Genomic_DNA"/>
</dbReference>
<dbReference type="GeneID" id="18911371"/>
<gene>
    <name evidence="1" type="ORF">PHACADRAFT_198855</name>
</gene>
<dbReference type="KEGG" id="pco:PHACADRAFT_198855"/>
<organism evidence="1 2">
    <name type="scientific">Phanerochaete carnosa (strain HHB-10118-sp)</name>
    <name type="common">White-rot fungus</name>
    <name type="synonym">Peniophora carnosa</name>
    <dbReference type="NCBI Taxonomy" id="650164"/>
    <lineage>
        <taxon>Eukaryota</taxon>
        <taxon>Fungi</taxon>
        <taxon>Dikarya</taxon>
        <taxon>Basidiomycota</taxon>
        <taxon>Agaricomycotina</taxon>
        <taxon>Agaricomycetes</taxon>
        <taxon>Polyporales</taxon>
        <taxon>Phanerochaetaceae</taxon>
        <taxon>Phanerochaete</taxon>
    </lineage>
</organism>
<evidence type="ECO:0000313" key="1">
    <source>
        <dbReference type="EMBL" id="EKM52810.1"/>
    </source>
</evidence>
<dbReference type="Proteomes" id="UP000008370">
    <property type="component" value="Unassembled WGS sequence"/>
</dbReference>
<name>K5W160_PHACS</name>
<evidence type="ECO:0000313" key="2">
    <source>
        <dbReference type="Proteomes" id="UP000008370"/>
    </source>
</evidence>